<keyword evidence="3" id="KW-1185">Reference proteome</keyword>
<name>A0A370PJW9_ASPPH</name>
<protein>
    <recommendedName>
        <fullName evidence="1">F-box domain-containing protein</fullName>
    </recommendedName>
</protein>
<dbReference type="Gene3D" id="3.80.10.10">
    <property type="entry name" value="Ribonuclease Inhibitor"/>
    <property type="match status" value="1"/>
</dbReference>
<dbReference type="InterPro" id="IPR001810">
    <property type="entry name" value="F-box_dom"/>
</dbReference>
<dbReference type="AlphaFoldDB" id="A0A370PJW9"/>
<dbReference type="Pfam" id="PF24969">
    <property type="entry name" value="LRR_15"/>
    <property type="match status" value="1"/>
</dbReference>
<feature type="domain" description="F-box" evidence="1">
    <location>
        <begin position="1"/>
        <end position="45"/>
    </location>
</feature>
<dbReference type="InterPro" id="IPR036047">
    <property type="entry name" value="F-box-like_dom_sf"/>
</dbReference>
<gene>
    <name evidence="2" type="ORF">M752DRAFT_251647</name>
</gene>
<dbReference type="Pfam" id="PF12937">
    <property type="entry name" value="F-box-like"/>
    <property type="match status" value="1"/>
</dbReference>
<dbReference type="Proteomes" id="UP000254937">
    <property type="component" value="Unassembled WGS sequence"/>
</dbReference>
<dbReference type="SUPFAM" id="SSF81383">
    <property type="entry name" value="F-box domain"/>
    <property type="match status" value="1"/>
</dbReference>
<dbReference type="EMBL" id="KZ851853">
    <property type="protein sequence ID" value="RDK42500.1"/>
    <property type="molecule type" value="Genomic_DNA"/>
</dbReference>
<evidence type="ECO:0000313" key="3">
    <source>
        <dbReference type="Proteomes" id="UP000254937"/>
    </source>
</evidence>
<evidence type="ECO:0000259" key="1">
    <source>
        <dbReference type="PROSITE" id="PS50181"/>
    </source>
</evidence>
<dbReference type="InterPro" id="IPR056867">
    <property type="entry name" value="LRR_15"/>
</dbReference>
<dbReference type="Gene3D" id="1.20.1280.50">
    <property type="match status" value="1"/>
</dbReference>
<proteinExistence type="predicted"/>
<reference evidence="2 3" key="1">
    <citation type="submission" date="2018-07" db="EMBL/GenBank/DDBJ databases">
        <title>Section-level genome sequencing of Aspergillus section Nigri to investigate inter- and intra-species variation.</title>
        <authorList>
            <consortium name="DOE Joint Genome Institute"/>
            <person name="Vesth T.C."/>
            <person name="Nybo J.L."/>
            <person name="Theobald S."/>
            <person name="Frisvad J.C."/>
            <person name="Larsen T.O."/>
            <person name="Nielsen K.F."/>
            <person name="Hoof J.B."/>
            <person name="Brandl J."/>
            <person name="Salamov A."/>
            <person name="Riley R."/>
            <person name="Gladden J.M."/>
            <person name="Phatale P."/>
            <person name="Nielsen M.T."/>
            <person name="Lyhne E.K."/>
            <person name="Kogle M.E."/>
            <person name="Strasser K."/>
            <person name="McDonnell E."/>
            <person name="Barry K."/>
            <person name="Clum A."/>
            <person name="Chen C."/>
            <person name="Nolan M."/>
            <person name="Sandor L."/>
            <person name="Kuo A."/>
            <person name="Lipzen A."/>
            <person name="Hainaut M."/>
            <person name="Drula E."/>
            <person name="Tsang A."/>
            <person name="Magnuson J.K."/>
            <person name="Henrissat B."/>
            <person name="Wiebenga A."/>
            <person name="Simmons B.A."/>
            <person name="Makela M.R."/>
            <person name="De vries R.P."/>
            <person name="Grigoriev I.V."/>
            <person name="Mortensen U.H."/>
            <person name="Baker S.E."/>
            <person name="Andersen M.R."/>
        </authorList>
    </citation>
    <scope>NUCLEOTIDE SEQUENCE [LARGE SCALE GENOMIC DNA]</scope>
    <source>
        <strain evidence="2 3">ATCC 13157</strain>
    </source>
</reference>
<sequence>MKLDHLPVELILQIVPFLKKHDYAQLVLVCKSWYSLFIPHLYHHVVLPLNHYCGFGYGHKRYSKDLPVRRFTLALLENPTLAPLIHFLQLYPSDCEGKWQNRPPLKPVAEEKYLPFMLPYGDAKRKHRRKFHAWRRDLRHRSERQDWYRKYRYEDAWLALLMVQVKNLETFAIQLPEEWDHIVDEGEPLLKNSVRFERVIQWASNPKLGILTYLKHISLRDGPDFWEYRTSVGAVPMNRLLPYLRIPSLRKLYVHNVCDRSRFHMPKSLVLPLTHLDLMANDDDLPNLPSLLERCPNLQSFTLEVGDGTANHTHQYLNHSRLYQPLRRSQLSLRYLNLIFLSDRTWQDAEIPSPIFFGSLTEFRNLQTIHMRWSSLLPFLGSGSYDPEKSLRELLPCSLQYLFIHDCLIQSSLALCRELETLQIHYFEAVPLLKALYLEYAVREQAPGQGCMKCVSGHWSNYRMMETDPVIDRRLLDLQGKFRTLGVDFRIIEPGATAKPFPLDGAIRTKWPWETFDGVLM</sequence>
<dbReference type="InterPro" id="IPR032675">
    <property type="entry name" value="LRR_dom_sf"/>
</dbReference>
<dbReference type="SUPFAM" id="SSF52058">
    <property type="entry name" value="L domain-like"/>
    <property type="match status" value="1"/>
</dbReference>
<evidence type="ECO:0000313" key="2">
    <source>
        <dbReference type="EMBL" id="RDK42500.1"/>
    </source>
</evidence>
<accession>A0A370PJW9</accession>
<organism evidence="2 3">
    <name type="scientific">Aspergillus phoenicis ATCC 13157</name>
    <dbReference type="NCBI Taxonomy" id="1353007"/>
    <lineage>
        <taxon>Eukaryota</taxon>
        <taxon>Fungi</taxon>
        <taxon>Dikarya</taxon>
        <taxon>Ascomycota</taxon>
        <taxon>Pezizomycotina</taxon>
        <taxon>Eurotiomycetes</taxon>
        <taxon>Eurotiomycetidae</taxon>
        <taxon>Eurotiales</taxon>
        <taxon>Aspergillaceae</taxon>
        <taxon>Aspergillus</taxon>
    </lineage>
</organism>
<dbReference type="PROSITE" id="PS50181">
    <property type="entry name" value="FBOX"/>
    <property type="match status" value="1"/>
</dbReference>